<dbReference type="EMBL" id="CP011454">
    <property type="protein sequence ID" value="AMW06183.1"/>
    <property type="molecule type" value="Genomic_DNA"/>
</dbReference>
<reference evidence="4 5" key="1">
    <citation type="journal article" date="2014" name="Proc. Natl. Acad. Sci. U.S.A.">
        <title>Functional type 2 photosynthetic reaction centers found in the rare bacterial phylum Gemmatimonadetes.</title>
        <authorList>
            <person name="Zeng Y."/>
            <person name="Feng F."/>
            <person name="Medova H."/>
            <person name="Dean J."/>
            <person name="Koblizek M."/>
        </authorList>
    </citation>
    <scope>NUCLEOTIDE SEQUENCE [LARGE SCALE GENOMIC DNA]</scope>
    <source>
        <strain evidence="4 5">AP64</strain>
    </source>
</reference>
<dbReference type="OrthoDB" id="7205533at2"/>
<keyword evidence="5" id="KW-1185">Reference proteome</keyword>
<proteinExistence type="predicted"/>
<feature type="domain" description="N-acetyltransferase" evidence="3">
    <location>
        <begin position="17"/>
        <end position="175"/>
    </location>
</feature>
<reference evidence="4 5" key="2">
    <citation type="journal article" date="2016" name="Environ. Microbiol. Rep.">
        <title>Metagenomic evidence for the presence of phototrophic Gemmatimonadetes bacteria in diverse environments.</title>
        <authorList>
            <person name="Zeng Y."/>
            <person name="Baumbach J."/>
            <person name="Barbosa E.G."/>
            <person name="Azevedo V."/>
            <person name="Zhang C."/>
            <person name="Koblizek M."/>
        </authorList>
    </citation>
    <scope>NUCLEOTIDE SEQUENCE [LARGE SCALE GENOMIC DNA]</scope>
    <source>
        <strain evidence="4 5">AP64</strain>
    </source>
</reference>
<dbReference type="Gene3D" id="3.40.630.30">
    <property type="match status" value="1"/>
</dbReference>
<keyword evidence="2" id="KW-0012">Acyltransferase</keyword>
<evidence type="ECO:0000256" key="1">
    <source>
        <dbReference type="ARBA" id="ARBA00022679"/>
    </source>
</evidence>
<gene>
    <name evidence="4" type="ORF">GEMMAAP_18115</name>
</gene>
<name>A0A143BNI3_9BACT</name>
<dbReference type="PANTHER" id="PTHR43877">
    <property type="entry name" value="AMINOALKYLPHOSPHONATE N-ACETYLTRANSFERASE-RELATED-RELATED"/>
    <property type="match status" value="1"/>
</dbReference>
<dbReference type="Pfam" id="PF00583">
    <property type="entry name" value="Acetyltransf_1"/>
    <property type="match status" value="1"/>
</dbReference>
<dbReference type="InterPro" id="IPR050832">
    <property type="entry name" value="Bact_Acetyltransf"/>
</dbReference>
<dbReference type="SUPFAM" id="SSF55729">
    <property type="entry name" value="Acyl-CoA N-acyltransferases (Nat)"/>
    <property type="match status" value="1"/>
</dbReference>
<evidence type="ECO:0000256" key="2">
    <source>
        <dbReference type="ARBA" id="ARBA00023315"/>
    </source>
</evidence>
<dbReference type="GO" id="GO:0016747">
    <property type="term" value="F:acyltransferase activity, transferring groups other than amino-acyl groups"/>
    <property type="evidence" value="ECO:0007669"/>
    <property type="project" value="InterPro"/>
</dbReference>
<dbReference type="Proteomes" id="UP000076404">
    <property type="component" value="Chromosome"/>
</dbReference>
<accession>A0A143BNI3</accession>
<evidence type="ECO:0000313" key="4">
    <source>
        <dbReference type="EMBL" id="AMW06183.1"/>
    </source>
</evidence>
<evidence type="ECO:0000259" key="3">
    <source>
        <dbReference type="PROSITE" id="PS51186"/>
    </source>
</evidence>
<organism evidence="4 5">
    <name type="scientific">Gemmatimonas phototrophica</name>
    <dbReference type="NCBI Taxonomy" id="1379270"/>
    <lineage>
        <taxon>Bacteria</taxon>
        <taxon>Pseudomonadati</taxon>
        <taxon>Gemmatimonadota</taxon>
        <taxon>Gemmatimonadia</taxon>
        <taxon>Gemmatimonadales</taxon>
        <taxon>Gemmatimonadaceae</taxon>
        <taxon>Gemmatimonas</taxon>
    </lineage>
</organism>
<protein>
    <recommendedName>
        <fullName evidence="3">N-acetyltransferase domain-containing protein</fullName>
    </recommendedName>
</protein>
<dbReference type="KEGG" id="gph:GEMMAAP_18115"/>
<dbReference type="InterPro" id="IPR000182">
    <property type="entry name" value="GNAT_dom"/>
</dbReference>
<sequence>MSTTLPAIRIASAVDAATLSVFARRVFHDTFAADNDPADMALYLDYAFSESKQRGELADPARVCLLVEHEGVLVAYASVFRGSGNEQVTAGHPVELERFYVDGAWHGRGVAAPLMAAVREVALEWGGDALWLGVWERNPKAIRFYEKQGFERVGAQTFTLGADVQRDAVMRAPLGAA</sequence>
<evidence type="ECO:0000313" key="5">
    <source>
        <dbReference type="Proteomes" id="UP000076404"/>
    </source>
</evidence>
<dbReference type="InterPro" id="IPR016181">
    <property type="entry name" value="Acyl_CoA_acyltransferase"/>
</dbReference>
<keyword evidence="1" id="KW-0808">Transferase</keyword>
<dbReference type="eggNOG" id="COG0456">
    <property type="taxonomic scope" value="Bacteria"/>
</dbReference>
<dbReference type="PROSITE" id="PS51186">
    <property type="entry name" value="GNAT"/>
    <property type="match status" value="1"/>
</dbReference>
<dbReference type="CDD" id="cd04301">
    <property type="entry name" value="NAT_SF"/>
    <property type="match status" value="1"/>
</dbReference>
<dbReference type="AlphaFoldDB" id="A0A143BNI3"/>
<dbReference type="RefSeq" id="WP_043581755.1">
    <property type="nucleotide sequence ID" value="NZ_CP011454.1"/>
</dbReference>